<sequence length="42" mass="4581">MVAPATNGREQATLLMSTILKDPGHCWKTCTQSSFPFPASRT</sequence>
<gene>
    <name evidence="1" type="ORF">E1A91_A09G031800v1</name>
</gene>
<accession>A0A5D2XSS1</accession>
<evidence type="ECO:0000313" key="1">
    <source>
        <dbReference type="EMBL" id="TYJ17148.1"/>
    </source>
</evidence>
<reference evidence="1 2" key="1">
    <citation type="submission" date="2019-07" db="EMBL/GenBank/DDBJ databases">
        <title>WGS assembly of Gossypium mustelinum.</title>
        <authorList>
            <person name="Chen Z.J."/>
            <person name="Sreedasyam A."/>
            <person name="Ando A."/>
            <person name="Song Q."/>
            <person name="De L."/>
            <person name="Hulse-Kemp A."/>
            <person name="Ding M."/>
            <person name="Ye W."/>
            <person name="Kirkbride R."/>
            <person name="Jenkins J."/>
            <person name="Plott C."/>
            <person name="Lovell J."/>
            <person name="Lin Y.-M."/>
            <person name="Vaughn R."/>
            <person name="Liu B."/>
            <person name="Li W."/>
            <person name="Simpson S."/>
            <person name="Scheffler B."/>
            <person name="Saski C."/>
            <person name="Grover C."/>
            <person name="Hu G."/>
            <person name="Conover J."/>
            <person name="Carlson J."/>
            <person name="Shu S."/>
            <person name="Boston L."/>
            <person name="Williams M."/>
            <person name="Peterson D."/>
            <person name="Mcgee K."/>
            <person name="Jones D."/>
            <person name="Wendel J."/>
            <person name="Stelly D."/>
            <person name="Grimwood J."/>
            <person name="Schmutz J."/>
        </authorList>
    </citation>
    <scope>NUCLEOTIDE SEQUENCE [LARGE SCALE GENOMIC DNA]</scope>
    <source>
        <strain evidence="1">1408120.09</strain>
    </source>
</reference>
<evidence type="ECO:0000313" key="2">
    <source>
        <dbReference type="Proteomes" id="UP000323597"/>
    </source>
</evidence>
<keyword evidence="2" id="KW-1185">Reference proteome</keyword>
<organism evidence="1 2">
    <name type="scientific">Gossypium mustelinum</name>
    <name type="common">Cotton</name>
    <name type="synonym">Gossypium caicoense</name>
    <dbReference type="NCBI Taxonomy" id="34275"/>
    <lineage>
        <taxon>Eukaryota</taxon>
        <taxon>Viridiplantae</taxon>
        <taxon>Streptophyta</taxon>
        <taxon>Embryophyta</taxon>
        <taxon>Tracheophyta</taxon>
        <taxon>Spermatophyta</taxon>
        <taxon>Magnoliopsida</taxon>
        <taxon>eudicotyledons</taxon>
        <taxon>Gunneridae</taxon>
        <taxon>Pentapetalae</taxon>
        <taxon>rosids</taxon>
        <taxon>malvids</taxon>
        <taxon>Malvales</taxon>
        <taxon>Malvaceae</taxon>
        <taxon>Malvoideae</taxon>
        <taxon>Gossypium</taxon>
    </lineage>
</organism>
<dbReference type="AlphaFoldDB" id="A0A5D2XSS1"/>
<name>A0A5D2XSS1_GOSMU</name>
<dbReference type="EMBL" id="CM017644">
    <property type="protein sequence ID" value="TYJ17148.1"/>
    <property type="molecule type" value="Genomic_DNA"/>
</dbReference>
<dbReference type="Proteomes" id="UP000323597">
    <property type="component" value="Chromosome A09"/>
</dbReference>
<protein>
    <submittedName>
        <fullName evidence="1">Uncharacterized protein</fullName>
    </submittedName>
</protein>
<proteinExistence type="predicted"/>